<evidence type="ECO:0000313" key="3">
    <source>
        <dbReference type="Proteomes" id="UP001604277"/>
    </source>
</evidence>
<accession>A0ABD1X561</accession>
<evidence type="ECO:0000256" key="1">
    <source>
        <dbReference type="SAM" id="MobiDB-lite"/>
    </source>
</evidence>
<evidence type="ECO:0000313" key="2">
    <source>
        <dbReference type="EMBL" id="KAL2556088.1"/>
    </source>
</evidence>
<gene>
    <name evidence="2" type="ORF">Fot_00827</name>
</gene>
<dbReference type="EMBL" id="JBFOLJ010000001">
    <property type="protein sequence ID" value="KAL2556088.1"/>
    <property type="molecule type" value="Genomic_DNA"/>
</dbReference>
<reference evidence="3" key="1">
    <citation type="submission" date="2024-07" db="EMBL/GenBank/DDBJ databases">
        <title>Two chromosome-level genome assemblies of Korean endemic species Abeliophyllum distichum and Forsythia ovata (Oleaceae).</title>
        <authorList>
            <person name="Jang H."/>
        </authorList>
    </citation>
    <scope>NUCLEOTIDE SEQUENCE [LARGE SCALE GENOMIC DNA]</scope>
</reference>
<keyword evidence="3" id="KW-1185">Reference proteome</keyword>
<protein>
    <submittedName>
        <fullName evidence="2">Uncharacterized protein</fullName>
    </submittedName>
</protein>
<feature type="compositionally biased region" description="Basic and acidic residues" evidence="1">
    <location>
        <begin position="10"/>
        <end position="30"/>
    </location>
</feature>
<feature type="compositionally biased region" description="Polar residues" evidence="1">
    <location>
        <begin position="85"/>
        <end position="94"/>
    </location>
</feature>
<name>A0ABD1X561_9LAMI</name>
<proteinExistence type="predicted"/>
<feature type="region of interest" description="Disordered" evidence="1">
    <location>
        <begin position="1"/>
        <end position="39"/>
    </location>
</feature>
<dbReference type="Proteomes" id="UP001604277">
    <property type="component" value="Unassembled WGS sequence"/>
</dbReference>
<sequence length="110" mass="12107">MARLRTRGARSVEESPPERTVAESESETHGVEPPPPTYATVDQFETLQTQMTAMMTLLQNQIHASTNHVTSPPVDPSRAYSCTTLTGRPSSTCGRSRGGHVPSSRKRWIE</sequence>
<organism evidence="2 3">
    <name type="scientific">Forsythia ovata</name>
    <dbReference type="NCBI Taxonomy" id="205694"/>
    <lineage>
        <taxon>Eukaryota</taxon>
        <taxon>Viridiplantae</taxon>
        <taxon>Streptophyta</taxon>
        <taxon>Embryophyta</taxon>
        <taxon>Tracheophyta</taxon>
        <taxon>Spermatophyta</taxon>
        <taxon>Magnoliopsida</taxon>
        <taxon>eudicotyledons</taxon>
        <taxon>Gunneridae</taxon>
        <taxon>Pentapetalae</taxon>
        <taxon>asterids</taxon>
        <taxon>lamiids</taxon>
        <taxon>Lamiales</taxon>
        <taxon>Oleaceae</taxon>
        <taxon>Forsythieae</taxon>
        <taxon>Forsythia</taxon>
    </lineage>
</organism>
<feature type="region of interest" description="Disordered" evidence="1">
    <location>
        <begin position="85"/>
        <end position="110"/>
    </location>
</feature>
<dbReference type="AlphaFoldDB" id="A0ABD1X561"/>
<comment type="caution">
    <text evidence="2">The sequence shown here is derived from an EMBL/GenBank/DDBJ whole genome shotgun (WGS) entry which is preliminary data.</text>
</comment>